<dbReference type="Proteomes" id="UP000270046">
    <property type="component" value="Chromosome"/>
</dbReference>
<dbReference type="AlphaFoldDB" id="A0A494VV11"/>
<accession>A0A494VV11</accession>
<evidence type="ECO:0000313" key="1">
    <source>
        <dbReference type="EMBL" id="AYL97901.1"/>
    </source>
</evidence>
<sequence>MYQKWNTFPQSKLLISQKTAPISSEAYFLIGTAFELQLIPLLKRVVFIGRCRAEILREFFGLFI</sequence>
<keyword evidence="2" id="KW-1185">Reference proteome</keyword>
<dbReference type="EMBL" id="CP032869">
    <property type="protein sequence ID" value="AYL97901.1"/>
    <property type="molecule type" value="Genomic_DNA"/>
</dbReference>
<proteinExistence type="predicted"/>
<organism evidence="1 2">
    <name type="scientific">Mucilaginibacter celer</name>
    <dbReference type="NCBI Taxonomy" id="2305508"/>
    <lineage>
        <taxon>Bacteria</taxon>
        <taxon>Pseudomonadati</taxon>
        <taxon>Bacteroidota</taxon>
        <taxon>Sphingobacteriia</taxon>
        <taxon>Sphingobacteriales</taxon>
        <taxon>Sphingobacteriaceae</taxon>
        <taxon>Mucilaginibacter</taxon>
    </lineage>
</organism>
<protein>
    <submittedName>
        <fullName evidence="1">Uncharacterized protein</fullName>
    </submittedName>
</protein>
<gene>
    <name evidence="1" type="ORF">HYN43_022545</name>
</gene>
<name>A0A494VV11_9SPHI</name>
<reference evidence="1 2" key="1">
    <citation type="submission" date="2018-10" db="EMBL/GenBank/DDBJ databases">
        <title>Genome sequencing of Mucilaginibacter sp. HYN0043.</title>
        <authorList>
            <person name="Kim M."/>
            <person name="Yi H."/>
        </authorList>
    </citation>
    <scope>NUCLEOTIDE SEQUENCE [LARGE SCALE GENOMIC DNA]</scope>
    <source>
        <strain evidence="1 2">HYN0043</strain>
    </source>
</reference>
<dbReference type="KEGG" id="muh:HYN43_022545"/>
<evidence type="ECO:0000313" key="2">
    <source>
        <dbReference type="Proteomes" id="UP000270046"/>
    </source>
</evidence>